<accession>A0A6J6JSG5</accession>
<proteinExistence type="inferred from homology"/>
<organism evidence="3">
    <name type="scientific">freshwater metagenome</name>
    <dbReference type="NCBI Taxonomy" id="449393"/>
    <lineage>
        <taxon>unclassified sequences</taxon>
        <taxon>metagenomes</taxon>
        <taxon>ecological metagenomes</taxon>
    </lineage>
</organism>
<gene>
    <name evidence="3" type="ORF">UFOPK2158_00425</name>
</gene>
<dbReference type="PROSITE" id="PS00061">
    <property type="entry name" value="ADH_SHORT"/>
    <property type="match status" value="1"/>
</dbReference>
<evidence type="ECO:0000313" key="3">
    <source>
        <dbReference type="EMBL" id="CAB4639204.1"/>
    </source>
</evidence>
<dbReference type="CDD" id="cd05233">
    <property type="entry name" value="SDR_c"/>
    <property type="match status" value="1"/>
</dbReference>
<protein>
    <submittedName>
        <fullName evidence="3">Unannotated protein</fullName>
    </submittedName>
</protein>
<name>A0A6J6JSG5_9ZZZZ</name>
<dbReference type="InterPro" id="IPR020904">
    <property type="entry name" value="Sc_DH/Rdtase_CS"/>
</dbReference>
<reference evidence="3" key="1">
    <citation type="submission" date="2020-05" db="EMBL/GenBank/DDBJ databases">
        <authorList>
            <person name="Chiriac C."/>
            <person name="Salcher M."/>
            <person name="Ghai R."/>
            <person name="Kavagutti S V."/>
        </authorList>
    </citation>
    <scope>NUCLEOTIDE SEQUENCE</scope>
</reference>
<evidence type="ECO:0000256" key="1">
    <source>
        <dbReference type="ARBA" id="ARBA00006484"/>
    </source>
</evidence>
<dbReference type="PANTHER" id="PTHR24321">
    <property type="entry name" value="DEHYDROGENASES, SHORT CHAIN"/>
    <property type="match status" value="1"/>
</dbReference>
<dbReference type="PANTHER" id="PTHR24321:SF8">
    <property type="entry name" value="ESTRADIOL 17-BETA-DEHYDROGENASE 8-RELATED"/>
    <property type="match status" value="1"/>
</dbReference>
<dbReference type="SUPFAM" id="SSF51735">
    <property type="entry name" value="NAD(P)-binding Rossmann-fold domains"/>
    <property type="match status" value="1"/>
</dbReference>
<dbReference type="InterPro" id="IPR002347">
    <property type="entry name" value="SDR_fam"/>
</dbReference>
<sequence>MVAVVIGAAGTIGEACVAHFREVGLPVIAVDLTAPSIDGVMGKAMDVTHRDSVREVLSAIDDSGSISAVVYAAGVNTTGPLDGLDWSDYDRVMAVNLQGAFHVAAQLETLMKKTPRSLGAVFISSTAGLRGEPGGSVYVASKFGLRGLVESFAGEIAPFGGRANTVCPGNVESVMLTRLAEKFAERQGTTAEKVMEQLAASSAFNRLITPSEVAHTCVWLCSTGASGISGQTIVVDGAPV</sequence>
<dbReference type="GO" id="GO:0016491">
    <property type="term" value="F:oxidoreductase activity"/>
    <property type="evidence" value="ECO:0007669"/>
    <property type="project" value="UniProtKB-KW"/>
</dbReference>
<dbReference type="InterPro" id="IPR036291">
    <property type="entry name" value="NAD(P)-bd_dom_sf"/>
</dbReference>
<dbReference type="PRINTS" id="PR00081">
    <property type="entry name" value="GDHRDH"/>
</dbReference>
<dbReference type="Pfam" id="PF13561">
    <property type="entry name" value="adh_short_C2"/>
    <property type="match status" value="1"/>
</dbReference>
<evidence type="ECO:0000256" key="2">
    <source>
        <dbReference type="ARBA" id="ARBA00023002"/>
    </source>
</evidence>
<dbReference type="EMBL" id="CAEZVY010000031">
    <property type="protein sequence ID" value="CAB4639204.1"/>
    <property type="molecule type" value="Genomic_DNA"/>
</dbReference>
<dbReference type="Gene3D" id="3.40.50.720">
    <property type="entry name" value="NAD(P)-binding Rossmann-like Domain"/>
    <property type="match status" value="1"/>
</dbReference>
<keyword evidence="2" id="KW-0560">Oxidoreductase</keyword>
<comment type="similarity">
    <text evidence="1">Belongs to the short-chain dehydrogenases/reductases (SDR) family.</text>
</comment>
<dbReference type="AlphaFoldDB" id="A0A6J6JSG5"/>